<protein>
    <submittedName>
        <fullName evidence="7">GHKL domain-containing protein</fullName>
    </submittedName>
</protein>
<accession>A0ABY7XI25</accession>
<dbReference type="Gene3D" id="1.10.287.130">
    <property type="match status" value="1"/>
</dbReference>
<geneLocation type="plasmid" evidence="7 8">
    <name>unnamed2</name>
</geneLocation>
<dbReference type="SUPFAM" id="SSF55874">
    <property type="entry name" value="ATPase domain of HSP90 chaperone/DNA topoisomerase II/histidine kinase"/>
    <property type="match status" value="1"/>
</dbReference>
<evidence type="ECO:0000256" key="3">
    <source>
        <dbReference type="ARBA" id="ARBA00022777"/>
    </source>
</evidence>
<feature type="domain" description="Sensor histidine kinase NatK-like C-terminal" evidence="5">
    <location>
        <begin position="452"/>
        <end position="550"/>
    </location>
</feature>
<dbReference type="Pfam" id="PF14689">
    <property type="entry name" value="SPOB_a"/>
    <property type="match status" value="1"/>
</dbReference>
<dbReference type="InterPro" id="IPR016120">
    <property type="entry name" value="Sig_transdc_His_kin_SpoOB"/>
</dbReference>
<evidence type="ECO:0000313" key="8">
    <source>
        <dbReference type="Proteomes" id="UP001221519"/>
    </source>
</evidence>
<dbReference type="RefSeq" id="WP_205055036.1">
    <property type="nucleotide sequence ID" value="NZ_CP118105.1"/>
</dbReference>
<evidence type="ECO:0000256" key="4">
    <source>
        <dbReference type="SAM" id="Phobius"/>
    </source>
</evidence>
<keyword evidence="8" id="KW-1185">Reference proteome</keyword>
<evidence type="ECO:0000313" key="7">
    <source>
        <dbReference type="EMBL" id="WDI05420.1"/>
    </source>
</evidence>
<name>A0ABY7XI25_9BACL</name>
<feature type="transmembrane region" description="Helical" evidence="4">
    <location>
        <begin position="6"/>
        <end position="28"/>
    </location>
</feature>
<keyword evidence="7" id="KW-0614">Plasmid</keyword>
<dbReference type="EMBL" id="CP118110">
    <property type="protein sequence ID" value="WDI05420.1"/>
    <property type="molecule type" value="Genomic_DNA"/>
</dbReference>
<keyword evidence="4" id="KW-1133">Transmembrane helix</keyword>
<evidence type="ECO:0000256" key="1">
    <source>
        <dbReference type="ARBA" id="ARBA00022553"/>
    </source>
</evidence>
<dbReference type="PANTHER" id="PTHR40448:SF1">
    <property type="entry name" value="TWO-COMPONENT SENSOR HISTIDINE KINASE"/>
    <property type="match status" value="1"/>
</dbReference>
<keyword evidence="4" id="KW-0472">Membrane</keyword>
<feature type="domain" description="SpoOB alpha-helical" evidence="6">
    <location>
        <begin position="357"/>
        <end position="406"/>
    </location>
</feature>
<dbReference type="Pfam" id="PF14501">
    <property type="entry name" value="HATPase_c_5"/>
    <property type="match status" value="1"/>
</dbReference>
<dbReference type="PANTHER" id="PTHR40448">
    <property type="entry name" value="TWO-COMPONENT SENSOR HISTIDINE KINASE"/>
    <property type="match status" value="1"/>
</dbReference>
<keyword evidence="2" id="KW-0808">Transferase</keyword>
<reference evidence="7 8" key="1">
    <citation type="submission" date="2023-02" db="EMBL/GenBank/DDBJ databases">
        <title>Pathogen: clinical or host-associated sample.</title>
        <authorList>
            <person name="Hergert J."/>
            <person name="Casey R."/>
            <person name="Wagner J."/>
            <person name="Young E.L."/>
            <person name="Oakeson K.F."/>
        </authorList>
    </citation>
    <scope>NUCLEOTIDE SEQUENCE [LARGE SCALE GENOMIC DNA]</scope>
    <source>
        <strain evidence="7 8">2022CK-00829</strain>
        <plasmid evidence="7 8">unnamed2</plasmid>
    </source>
</reference>
<sequence>MPERKFAFLSAITIFIFLLTNLFIFYNISKKTFLNHMSSDTMVISEYISSDIDKFSSTIKISDALLSDSLRNAAIAIRNSLPIKYKDVTNDQLKDLASRLEVSVISLIALVKGDYTVVLSSDASRIGKKLSDCDTCDTAMSDPYWSVKPPVQSINSETHHKHGYYYDGEADYIINPYVDNGYYFLVNQEMDVDTYVNNILQDHKGELLDITALFWIDVIEPSVNRELTMTSPLRGTNPTEEDIFLGSNSFASSRDIDHMQRAALTGDYTTYEDVINGQRVIKTFYPGVVDGYTFIISITGNMEISNPVLNSLISKYGILLTKVTIISLLFGWAVLKLSKYPGRSVTNEHEKAEGNIDHLWVEVKGQRHDLNNHLDTLHGLIELGFYNEAKEYINEIVEETSTINEIIDIGQPEIAVLILSKMSQATAKNIDFQFEILNKTESKLVLLGSRKMDVVKILGNLLDNAFEEVMKLSPDQRLVVLNGEIRNDVFRFFIKNKLSQHLSPAMIKQMFLPRKTTKNSTGIGLSIVNERVKRNEGSIICQLTEEGFIQFNVLLPTEQSKLRE</sequence>
<dbReference type="InterPro" id="IPR039506">
    <property type="entry name" value="SPOB_a"/>
</dbReference>
<evidence type="ECO:0000259" key="5">
    <source>
        <dbReference type="Pfam" id="PF14501"/>
    </source>
</evidence>
<dbReference type="InterPro" id="IPR032834">
    <property type="entry name" value="NatK-like_C"/>
</dbReference>
<dbReference type="InterPro" id="IPR036890">
    <property type="entry name" value="HATPase_C_sf"/>
</dbReference>
<organism evidence="7 8">
    <name type="scientific">Paenibacillus urinalis</name>
    <dbReference type="NCBI Taxonomy" id="521520"/>
    <lineage>
        <taxon>Bacteria</taxon>
        <taxon>Bacillati</taxon>
        <taxon>Bacillota</taxon>
        <taxon>Bacilli</taxon>
        <taxon>Bacillales</taxon>
        <taxon>Paenibacillaceae</taxon>
        <taxon>Paenibacillus</taxon>
    </lineage>
</organism>
<keyword evidence="1" id="KW-0597">Phosphoprotein</keyword>
<keyword evidence="3" id="KW-0418">Kinase</keyword>
<proteinExistence type="predicted"/>
<dbReference type="SUPFAM" id="SSF55890">
    <property type="entry name" value="Sporulation response regulatory protein Spo0B"/>
    <property type="match status" value="1"/>
</dbReference>
<gene>
    <name evidence="7" type="ORF">PUW25_26875</name>
</gene>
<dbReference type="Gene3D" id="3.30.565.10">
    <property type="entry name" value="Histidine kinase-like ATPase, C-terminal domain"/>
    <property type="match status" value="1"/>
</dbReference>
<keyword evidence="4" id="KW-0812">Transmembrane</keyword>
<evidence type="ECO:0000256" key="2">
    <source>
        <dbReference type="ARBA" id="ARBA00022679"/>
    </source>
</evidence>
<dbReference type="Proteomes" id="UP001221519">
    <property type="component" value="Plasmid unnamed2"/>
</dbReference>
<evidence type="ECO:0000259" key="6">
    <source>
        <dbReference type="Pfam" id="PF14689"/>
    </source>
</evidence>